<sequence length="300" mass="32769">MSRITNKIVLITGGASGIGKIMGRKCMEEGASELVIWDINQKGLDETALEFGNKGYKVHTYKVDVSDLQSIQDAASKVATEVGTIDILFNNAGIVVGKHFEDHSYEDIEKTVRINVLGVMHIARAFVAGMIKKGAGHIINISSASAFTPNPRMSVYAGSKWAVLGWSESLRLEMEQINDRQKTDLHVTTVMPGYIDTGMFGGVTAPVLTPLLVPEEISSEIINAVKSNEILVQEPFMVKVVPLLRGILPARVYDFLAGNIFNVYNSMSKFTGRDEVSSSTKKHSRNLGSAIQEQEIPAIK</sequence>
<dbReference type="CDD" id="cd05339">
    <property type="entry name" value="17beta-HSDXI-like_SDR_c"/>
    <property type="match status" value="1"/>
</dbReference>
<dbReference type="RefSeq" id="WP_014796996.1">
    <property type="nucleotide sequence ID" value="NC_018018.1"/>
</dbReference>
<dbReference type="PRINTS" id="PR00080">
    <property type="entry name" value="SDRFAMILY"/>
</dbReference>
<dbReference type="PRINTS" id="PR00081">
    <property type="entry name" value="GDHRDH"/>
</dbReference>
<dbReference type="eggNOG" id="COG4221">
    <property type="taxonomic scope" value="Bacteria"/>
</dbReference>
<evidence type="ECO:0000256" key="3">
    <source>
        <dbReference type="RuleBase" id="RU000363"/>
    </source>
</evidence>
<dbReference type="SMART" id="SM00822">
    <property type="entry name" value="PKS_KR"/>
    <property type="match status" value="1"/>
</dbReference>
<dbReference type="EMBL" id="CP003345">
    <property type="protein sequence ID" value="AFM03539.1"/>
    <property type="molecule type" value="Genomic_DNA"/>
</dbReference>
<evidence type="ECO:0000259" key="4">
    <source>
        <dbReference type="SMART" id="SM00822"/>
    </source>
</evidence>
<dbReference type="Proteomes" id="UP000006054">
    <property type="component" value="Chromosome"/>
</dbReference>
<dbReference type="Gene3D" id="3.40.50.720">
    <property type="entry name" value="NAD(P)-binding Rossmann-like Domain"/>
    <property type="match status" value="1"/>
</dbReference>
<protein>
    <recommendedName>
        <fullName evidence="4">Ketoreductase domain-containing protein</fullName>
    </recommendedName>
</protein>
<dbReference type="HOGENOM" id="CLU_010194_2_5_10"/>
<dbReference type="PROSITE" id="PS00061">
    <property type="entry name" value="ADH_SHORT"/>
    <property type="match status" value="1"/>
</dbReference>
<dbReference type="KEGG" id="fli:Fleli_1101"/>
<dbReference type="Pfam" id="PF00106">
    <property type="entry name" value="adh_short"/>
    <property type="match status" value="1"/>
</dbReference>
<dbReference type="AlphaFoldDB" id="I4AHV4"/>
<dbReference type="PATRIC" id="fig|880071.3.peg.1072"/>
<organism evidence="5 6">
    <name type="scientific">Bernardetia litoralis (strain ATCC 23117 / DSM 6794 / NBRC 15988 / NCIMB 1366 / Fx l1 / Sio-4)</name>
    <name type="common">Flexibacter litoralis</name>
    <dbReference type="NCBI Taxonomy" id="880071"/>
    <lineage>
        <taxon>Bacteria</taxon>
        <taxon>Pseudomonadati</taxon>
        <taxon>Bacteroidota</taxon>
        <taxon>Cytophagia</taxon>
        <taxon>Cytophagales</taxon>
        <taxon>Bernardetiaceae</taxon>
        <taxon>Bernardetia</taxon>
    </lineage>
</organism>
<dbReference type="GO" id="GO:0016616">
    <property type="term" value="F:oxidoreductase activity, acting on the CH-OH group of donors, NAD or NADP as acceptor"/>
    <property type="evidence" value="ECO:0007669"/>
    <property type="project" value="TreeGrafter"/>
</dbReference>
<evidence type="ECO:0000313" key="5">
    <source>
        <dbReference type="EMBL" id="AFM03539.1"/>
    </source>
</evidence>
<evidence type="ECO:0000256" key="2">
    <source>
        <dbReference type="ARBA" id="ARBA00023002"/>
    </source>
</evidence>
<dbReference type="InterPro" id="IPR036291">
    <property type="entry name" value="NAD(P)-bd_dom_sf"/>
</dbReference>
<dbReference type="STRING" id="880071.Fleli_1101"/>
<name>I4AHV4_BERLS</name>
<evidence type="ECO:0000313" key="6">
    <source>
        <dbReference type="Proteomes" id="UP000006054"/>
    </source>
</evidence>
<keyword evidence="2" id="KW-0560">Oxidoreductase</keyword>
<dbReference type="InterPro" id="IPR002347">
    <property type="entry name" value="SDR_fam"/>
</dbReference>
<feature type="domain" description="Ketoreductase" evidence="4">
    <location>
        <begin position="7"/>
        <end position="198"/>
    </location>
</feature>
<reference evidence="6" key="1">
    <citation type="submission" date="2012-06" db="EMBL/GenBank/DDBJ databases">
        <title>The complete genome of Flexibacter litoralis DSM 6794.</title>
        <authorList>
            <person name="Lucas S."/>
            <person name="Copeland A."/>
            <person name="Lapidus A."/>
            <person name="Glavina del Rio T."/>
            <person name="Dalin E."/>
            <person name="Tice H."/>
            <person name="Bruce D."/>
            <person name="Goodwin L."/>
            <person name="Pitluck S."/>
            <person name="Peters L."/>
            <person name="Ovchinnikova G."/>
            <person name="Lu M."/>
            <person name="Kyrpides N."/>
            <person name="Mavromatis K."/>
            <person name="Ivanova N."/>
            <person name="Brettin T."/>
            <person name="Detter J.C."/>
            <person name="Han C."/>
            <person name="Larimer F."/>
            <person name="Land M."/>
            <person name="Hauser L."/>
            <person name="Markowitz V."/>
            <person name="Cheng J.-F."/>
            <person name="Hugenholtz P."/>
            <person name="Woyke T."/>
            <person name="Wu D."/>
            <person name="Spring S."/>
            <person name="Lang E."/>
            <person name="Kopitz M."/>
            <person name="Brambilla E."/>
            <person name="Klenk H.-P."/>
            <person name="Eisen J.A."/>
        </authorList>
    </citation>
    <scope>NUCLEOTIDE SEQUENCE [LARGE SCALE GENOMIC DNA]</scope>
    <source>
        <strain evidence="6">ATCC 23117 / DSM 6794 / NBRC 15988 / NCIMB 1366 / Sio-4</strain>
    </source>
</reference>
<dbReference type="SUPFAM" id="SSF51735">
    <property type="entry name" value="NAD(P)-binding Rossmann-fold domains"/>
    <property type="match status" value="1"/>
</dbReference>
<keyword evidence="6" id="KW-1185">Reference proteome</keyword>
<dbReference type="InterPro" id="IPR020904">
    <property type="entry name" value="Sc_DH/Rdtase_CS"/>
</dbReference>
<dbReference type="PANTHER" id="PTHR24322">
    <property type="entry name" value="PKSB"/>
    <property type="match status" value="1"/>
</dbReference>
<proteinExistence type="inferred from homology"/>
<accession>I4AHV4</accession>
<dbReference type="OrthoDB" id="9808814at2"/>
<dbReference type="InterPro" id="IPR057326">
    <property type="entry name" value="KR_dom"/>
</dbReference>
<gene>
    <name evidence="5" type="ordered locus">Fleli_1101</name>
</gene>
<evidence type="ECO:0000256" key="1">
    <source>
        <dbReference type="ARBA" id="ARBA00006484"/>
    </source>
</evidence>
<comment type="similarity">
    <text evidence="1 3">Belongs to the short-chain dehydrogenases/reductases (SDR) family.</text>
</comment>
<dbReference type="PANTHER" id="PTHR24322:SF736">
    <property type="entry name" value="RETINOL DEHYDROGENASE 10"/>
    <property type="match status" value="1"/>
</dbReference>